<dbReference type="Proteomes" id="UP000317977">
    <property type="component" value="Unassembled WGS sequence"/>
</dbReference>
<gene>
    <name evidence="3" type="ORF">Poly59_26060</name>
</gene>
<evidence type="ECO:0000313" key="4">
    <source>
        <dbReference type="Proteomes" id="UP000317977"/>
    </source>
</evidence>
<dbReference type="SMART" id="SM00710">
    <property type="entry name" value="PbH1"/>
    <property type="match status" value="7"/>
</dbReference>
<evidence type="ECO:0000256" key="1">
    <source>
        <dbReference type="SAM" id="SignalP"/>
    </source>
</evidence>
<dbReference type="Gene3D" id="2.160.20.10">
    <property type="entry name" value="Single-stranded right-handed beta-helix, Pectin lyase-like"/>
    <property type="match status" value="3"/>
</dbReference>
<comment type="caution">
    <text evidence="3">The sequence shown here is derived from an EMBL/GenBank/DDBJ whole genome shotgun (WGS) entry which is preliminary data.</text>
</comment>
<dbReference type="Pfam" id="PF13229">
    <property type="entry name" value="Beta_helix"/>
    <property type="match status" value="1"/>
</dbReference>
<dbReference type="InterPro" id="IPR012334">
    <property type="entry name" value="Pectin_lyas_fold"/>
</dbReference>
<dbReference type="InterPro" id="IPR039448">
    <property type="entry name" value="Beta_helix"/>
</dbReference>
<dbReference type="SUPFAM" id="SSF51126">
    <property type="entry name" value="Pectin lyase-like"/>
    <property type="match status" value="1"/>
</dbReference>
<dbReference type="AlphaFoldDB" id="A0A5C6F5N4"/>
<dbReference type="PANTHER" id="PTHR36453">
    <property type="entry name" value="SECRETED PROTEIN-RELATED"/>
    <property type="match status" value="1"/>
</dbReference>
<dbReference type="PANTHER" id="PTHR36453:SF1">
    <property type="entry name" value="RIGHT HANDED BETA HELIX DOMAIN-CONTAINING PROTEIN"/>
    <property type="match status" value="1"/>
</dbReference>
<reference evidence="3 4" key="1">
    <citation type="submission" date="2019-02" db="EMBL/GenBank/DDBJ databases">
        <title>Deep-cultivation of Planctomycetes and their phenomic and genomic characterization uncovers novel biology.</title>
        <authorList>
            <person name="Wiegand S."/>
            <person name="Jogler M."/>
            <person name="Boedeker C."/>
            <person name="Pinto D."/>
            <person name="Vollmers J."/>
            <person name="Rivas-Marin E."/>
            <person name="Kohn T."/>
            <person name="Peeters S.H."/>
            <person name="Heuer A."/>
            <person name="Rast P."/>
            <person name="Oberbeckmann S."/>
            <person name="Bunk B."/>
            <person name="Jeske O."/>
            <person name="Meyerdierks A."/>
            <person name="Storesund J.E."/>
            <person name="Kallscheuer N."/>
            <person name="Luecker S."/>
            <person name="Lage O.M."/>
            <person name="Pohl T."/>
            <person name="Merkel B.J."/>
            <person name="Hornburger P."/>
            <person name="Mueller R.-W."/>
            <person name="Bruemmer F."/>
            <person name="Labrenz M."/>
            <person name="Spormann A.M."/>
            <person name="Op Den Camp H."/>
            <person name="Overmann J."/>
            <person name="Amann R."/>
            <person name="Jetten M.S.M."/>
            <person name="Mascher T."/>
            <person name="Medema M.H."/>
            <person name="Devos D.P."/>
            <person name="Kaster A.-K."/>
            <person name="Ovreas L."/>
            <person name="Rohde M."/>
            <person name="Galperin M.Y."/>
            <person name="Jogler C."/>
        </authorList>
    </citation>
    <scope>NUCLEOTIDE SEQUENCE [LARGE SCALE GENOMIC DNA]</scope>
    <source>
        <strain evidence="3 4">Poly59</strain>
    </source>
</reference>
<dbReference type="OrthoDB" id="9791852at2"/>
<feature type="chain" id="PRO_5022873890" description="Right handed beta helix domain-containing protein" evidence="1">
    <location>
        <begin position="24"/>
        <end position="712"/>
    </location>
</feature>
<dbReference type="EMBL" id="SJPX01000002">
    <property type="protein sequence ID" value="TWU56302.1"/>
    <property type="molecule type" value="Genomic_DNA"/>
</dbReference>
<dbReference type="RefSeq" id="WP_146534313.1">
    <property type="nucleotide sequence ID" value="NZ_SJPX01000002.1"/>
</dbReference>
<evidence type="ECO:0000313" key="3">
    <source>
        <dbReference type="EMBL" id="TWU56302.1"/>
    </source>
</evidence>
<accession>A0A5C6F5N4</accession>
<sequence precursor="true">MIRNSVVLLGLLVGGLLAGNSGAAELETADFYVSPDGSDAWSGTVAEPDDRAADGPFATLARARDAVRDLKKSKSTDIVVRVRGGNYLLEETVVFGLKDSGAGDATITYAAYPDEKPVFSSGREIESLEQVTETIPGLPKAAQGKVLAANVSGRFHALYDAEGLLPRARSAGFKTTAGRDLKEFRFPEGKLKNWLNLEDVEIIIRPSHQWMVNILPLVSVDEEAQVARTSIDGTYAMKSLGDSCWVENVLEELDQPGEWVLNTKEGKVYLWPRGESPVVAPQLLELIRVEGEIDEMGPTDVPVRNLCFRGLTFMHGDRYSVDEDDAGVQHDWDMVDKDNALVRLRGAENCVVEKCYFLHSGSGAVRVDLHGQENKIRDNHIEHIGGTGILLGGYGPGTKDVSIKNLVYNNHIHHVGEIYWHSPGILLWQSGENRIANNLIHNTNYCGMIICGMVTKFITHTGREVSRSIRRHEVGEVPRDPTIDDVRPYLHSHDNLIEYNEIHHAMEKLGDGNGIYIRGSGPGNVIRRNYIHHLVNPIGAQSGIRTDGGQMDTLVAENVIYKCTSQGLILKLNNRAENNIIAYVLDGSRQAKGSPVSYLRLTEGPSTGGTIKRNIFYHPGANASFFAQSREAQAKDGDKDYNIYYCAGNPEASRASLDRMQREGVDAHSLAVDPMFVDPENGDFRFKPDSLALKLGFVPIDLSKVGLRTDKE</sequence>
<evidence type="ECO:0000259" key="2">
    <source>
        <dbReference type="Pfam" id="PF13229"/>
    </source>
</evidence>
<feature type="signal peptide" evidence="1">
    <location>
        <begin position="1"/>
        <end position="23"/>
    </location>
</feature>
<dbReference type="InterPro" id="IPR011050">
    <property type="entry name" value="Pectin_lyase_fold/virulence"/>
</dbReference>
<keyword evidence="1" id="KW-0732">Signal</keyword>
<organism evidence="3 4">
    <name type="scientific">Rubripirellula reticaptiva</name>
    <dbReference type="NCBI Taxonomy" id="2528013"/>
    <lineage>
        <taxon>Bacteria</taxon>
        <taxon>Pseudomonadati</taxon>
        <taxon>Planctomycetota</taxon>
        <taxon>Planctomycetia</taxon>
        <taxon>Pirellulales</taxon>
        <taxon>Pirellulaceae</taxon>
        <taxon>Rubripirellula</taxon>
    </lineage>
</organism>
<name>A0A5C6F5N4_9BACT</name>
<keyword evidence="4" id="KW-1185">Reference proteome</keyword>
<feature type="domain" description="Right handed beta helix" evidence="2">
    <location>
        <begin position="344"/>
        <end position="449"/>
    </location>
</feature>
<dbReference type="InterPro" id="IPR006626">
    <property type="entry name" value="PbH1"/>
</dbReference>
<protein>
    <recommendedName>
        <fullName evidence="2">Right handed beta helix domain-containing protein</fullName>
    </recommendedName>
</protein>
<proteinExistence type="predicted"/>